<evidence type="ECO:0000313" key="1">
    <source>
        <dbReference type="EMBL" id="QJA74193.1"/>
    </source>
</evidence>
<reference evidence="1" key="1">
    <citation type="submission" date="2020-03" db="EMBL/GenBank/DDBJ databases">
        <title>The deep terrestrial virosphere.</title>
        <authorList>
            <person name="Holmfeldt K."/>
            <person name="Nilsson E."/>
            <person name="Simone D."/>
            <person name="Lopez-Fernandez M."/>
            <person name="Wu X."/>
            <person name="de Brujin I."/>
            <person name="Lundin D."/>
            <person name="Andersson A."/>
            <person name="Bertilsson S."/>
            <person name="Dopson M."/>
        </authorList>
    </citation>
    <scope>NUCLEOTIDE SEQUENCE</scope>
    <source>
        <strain evidence="1">MM415A02079</strain>
    </source>
</reference>
<sequence length="286" mass="31575">MGGGTYSSSHRDARLVTHFGTSDYYKTASPTEIFKAKTVNSAMNPHGVKIRESRDSKEHPNSLAILLALDVTGSMGSIPHFLVKEGLPDIMENIIKAGIKDPQLLFIGIGDHECDSAPLQVGQFESSDELLDKWLTDLFLEGGGGGNDGESYLLAWYFAAYHTAIDCFEKRKEKGFLFTIGDEPALKKVPKSMLKAIMGDGQYEEGSVSTLLDKAREKYNIYHIHMKQGSNGSREDVVDGWKQIIGKNLIIADKREEVSEIITDIIKKGSAKISSKVDSKKEDMLL</sequence>
<dbReference type="EMBL" id="MT142081">
    <property type="protein sequence ID" value="QJA74193.1"/>
    <property type="molecule type" value="Genomic_DNA"/>
</dbReference>
<accession>A0A6M3JW15</accession>
<protein>
    <submittedName>
        <fullName evidence="1">Putative von Willebrand domain containing protein</fullName>
    </submittedName>
</protein>
<gene>
    <name evidence="1" type="ORF">MM415A02079_0003</name>
</gene>
<dbReference type="AlphaFoldDB" id="A0A6M3JW15"/>
<proteinExistence type="predicted"/>
<name>A0A6M3JW15_9ZZZZ</name>
<organism evidence="1">
    <name type="scientific">viral metagenome</name>
    <dbReference type="NCBI Taxonomy" id="1070528"/>
    <lineage>
        <taxon>unclassified sequences</taxon>
        <taxon>metagenomes</taxon>
        <taxon>organismal metagenomes</taxon>
    </lineage>
</organism>